<proteinExistence type="inferred from homology"/>
<accession>G8XUG1</accession>
<name>G8XUG1_9BETA</name>
<reference evidence="2" key="1">
    <citation type="submission" date="2011-12" db="EMBL/GenBank/DDBJ databases">
        <title>Comparative genomics of primate cytomegaloviruses.</title>
        <authorList>
            <person name="Davison A.J."/>
            <person name="Holton M."/>
            <person name="Dolan A."/>
            <person name="Dargan D.J."/>
            <person name="Gatherer D."/>
            <person name="Hayward G.S."/>
        </authorList>
    </citation>
    <scope>NUCLEOTIDE SEQUENCE [LARGE SCALE GENOMIC DNA]</scope>
    <source>
        <strain evidence="2">S34E</strain>
    </source>
</reference>
<dbReference type="Proteomes" id="UP000113968">
    <property type="component" value="Segment"/>
</dbReference>
<dbReference type="EMBL" id="FJ483970">
    <property type="protein sequence ID" value="AEV80791.1"/>
    <property type="molecule type" value="Genomic_DNA"/>
</dbReference>
<evidence type="ECO:0000313" key="2">
    <source>
        <dbReference type="EMBL" id="AEV80791.1"/>
    </source>
</evidence>
<sequence length="132" mass="14834">MTSTDKELLKEAMKAELEKRQHQFLRRSYGEQHHLTHHQALKVMSAAAGAEHRRGALVVREISNSLLRQRQRLQQDLARARELQNSQVDAALDCLTEFKDAVDDSYSAFVDSVSSTCSVDLEEPTGVGRGAR</sequence>
<keyword evidence="3" id="KW-1185">Reference proteome</keyword>
<dbReference type="GeneID" id="11464158"/>
<dbReference type="OrthoDB" id="21481at10239"/>
<evidence type="ECO:0000256" key="1">
    <source>
        <dbReference type="ARBA" id="ARBA00009912"/>
    </source>
</evidence>
<dbReference type="KEGG" id="vg:11464158"/>
<dbReference type="InterPro" id="IPR022614">
    <property type="entry name" value="Herpesvirus_UL96"/>
</dbReference>
<protein>
    <submittedName>
        <fullName evidence="2">Tegument protein UL14</fullName>
    </submittedName>
</protein>
<dbReference type="RefSeq" id="YP_004940112.1">
    <property type="nucleotide sequence ID" value="NC_016447.1"/>
</dbReference>
<gene>
    <name evidence="2" type="primary">UL96</name>
</gene>
<evidence type="ECO:0000313" key="3">
    <source>
        <dbReference type="Proteomes" id="UP000113968"/>
    </source>
</evidence>
<comment type="similarity">
    <text evidence="1">Belongs to the herpesviridae UL96 family.</text>
</comment>
<dbReference type="Pfam" id="PF10867">
    <property type="entry name" value="DUF2664"/>
    <property type="match status" value="1"/>
</dbReference>
<organism evidence="2 3">
    <name type="scientific">Aotine betaherpesvirus 1</name>
    <dbReference type="NCBI Taxonomy" id="50290"/>
    <lineage>
        <taxon>Viruses</taxon>
        <taxon>Duplodnaviria</taxon>
        <taxon>Heunggongvirae</taxon>
        <taxon>Peploviricota</taxon>
        <taxon>Herviviricetes</taxon>
        <taxon>Herpesvirales</taxon>
        <taxon>Orthoherpesviridae</taxon>
        <taxon>Betaherpesvirinae</taxon>
        <taxon>Cytomegalovirus</taxon>
        <taxon>Cytomegalovirus aotinebeta1</taxon>
    </lineage>
</organism>